<keyword evidence="10" id="KW-1185">Reference proteome</keyword>
<feature type="region of interest" description="Disordered" evidence="8">
    <location>
        <begin position="146"/>
        <end position="172"/>
    </location>
</feature>
<dbReference type="CDD" id="cd14702">
    <property type="entry name" value="bZIP_plant_GBF1"/>
    <property type="match status" value="1"/>
</dbReference>
<evidence type="ECO:0000256" key="3">
    <source>
        <dbReference type="ARBA" id="ARBA00023015"/>
    </source>
</evidence>
<dbReference type="InterPro" id="IPR045314">
    <property type="entry name" value="bZIP_plant_GBF1"/>
</dbReference>
<evidence type="ECO:0000256" key="8">
    <source>
        <dbReference type="SAM" id="MobiDB-lite"/>
    </source>
</evidence>
<evidence type="ECO:0000256" key="5">
    <source>
        <dbReference type="ARBA" id="ARBA00023163"/>
    </source>
</evidence>
<evidence type="ECO:0000256" key="2">
    <source>
        <dbReference type="ARBA" id="ARBA00007163"/>
    </source>
</evidence>
<keyword evidence="4" id="KW-0238">DNA-binding</keyword>
<keyword evidence="6" id="KW-0539">Nucleus</keyword>
<dbReference type="OMA" id="CSKENGH"/>
<comment type="subcellular location">
    <subcellularLocation>
        <location evidence="1">Nucleus</location>
    </subcellularLocation>
</comment>
<organism evidence="9 10">
    <name type="scientific">Daucus carota subsp. sativus</name>
    <name type="common">Carrot</name>
    <dbReference type="NCBI Taxonomy" id="79200"/>
    <lineage>
        <taxon>Eukaryota</taxon>
        <taxon>Viridiplantae</taxon>
        <taxon>Streptophyta</taxon>
        <taxon>Embryophyta</taxon>
        <taxon>Tracheophyta</taxon>
        <taxon>Spermatophyta</taxon>
        <taxon>Magnoliopsida</taxon>
        <taxon>eudicotyledons</taxon>
        <taxon>Gunneridae</taxon>
        <taxon>Pentapetalae</taxon>
        <taxon>asterids</taxon>
        <taxon>campanulids</taxon>
        <taxon>Apiales</taxon>
        <taxon>Apiaceae</taxon>
        <taxon>Apioideae</taxon>
        <taxon>Scandiceae</taxon>
        <taxon>Daucinae</taxon>
        <taxon>Daucus</taxon>
        <taxon>Daucus sect. Daucus</taxon>
    </lineage>
</organism>
<dbReference type="EMBL" id="CP093348">
    <property type="protein sequence ID" value="WOH06160.1"/>
    <property type="molecule type" value="Genomic_DNA"/>
</dbReference>
<dbReference type="Gramene" id="KZM91869">
    <property type="protein sequence ID" value="KZM91869"/>
    <property type="gene ID" value="DCAR_020766"/>
</dbReference>
<proteinExistence type="inferred from homology"/>
<dbReference type="AlphaFoldDB" id="A0A161YFW2"/>
<dbReference type="SMART" id="SM00338">
    <property type="entry name" value="BRLZ"/>
    <property type="match status" value="1"/>
</dbReference>
<dbReference type="PANTHER" id="PTHR45967:SF28">
    <property type="entry name" value="BASIC-LEUCINE ZIPPER (BZIP) TRANSCRIPTION FACTOR FAMILY PROTEIN"/>
    <property type="match status" value="1"/>
</dbReference>
<dbReference type="PROSITE" id="PS50217">
    <property type="entry name" value="BZIP"/>
    <property type="match status" value="1"/>
</dbReference>
<keyword evidence="5" id="KW-0804">Transcription</keyword>
<reference evidence="9" key="2">
    <citation type="submission" date="2022-03" db="EMBL/GenBank/DDBJ databases">
        <title>Draft title - Genomic analysis of global carrot germplasm unveils the trajectory of domestication and the origin of high carotenoid orange carrot.</title>
        <authorList>
            <person name="Iorizzo M."/>
            <person name="Ellison S."/>
            <person name="Senalik D."/>
            <person name="Macko-Podgorni A."/>
            <person name="Grzebelus D."/>
            <person name="Bostan H."/>
            <person name="Rolling W."/>
            <person name="Curaba J."/>
            <person name="Simon P."/>
        </authorList>
    </citation>
    <scope>NUCLEOTIDE SEQUENCE</scope>
    <source>
        <tissue evidence="9">Leaf</tissue>
    </source>
</reference>
<feature type="region of interest" description="Disordered" evidence="8">
    <location>
        <begin position="1"/>
        <end position="20"/>
    </location>
</feature>
<sequence>MRFSASDDFSVNGQQHAEKKFHVTVTKPRQAEEDTNFQPNCGKSSAPRVGCKARRKLNLLTEDEKKERRFLRMLANRESAKLTILRRQARRVELERKAAELEYENEKLRKIKEVAMKEHEFLKRTNESLKAQLNLNRVTMNVEVEETPEGSKFDNAHIPTSTSTRTQPSSLPHITPGSSIVQSAPQNGIACTSKIRVLTEGKTSLSEHENPARTNVPGIPFALPYTWLFPPYYANGVPPWSSDLAHEHNITKASGTSSFQKPLADVKNDQRYPLKKTRGEASTSTVVTGPSAQVHCGKASGKELAHKHKVTSAAVTVSSSEGNEESVIGLHASPEDAIKRRNEFITSAGTTSSSSEEDEDQNDGRLLRRQMDAFAAAAARKRRKDIVKMKNFHYSRQSHVKT</sequence>
<gene>
    <name evidence="9" type="ORF">DCAR_0625583</name>
</gene>
<protein>
    <submittedName>
        <fullName evidence="9">Uncharacterized protein</fullName>
    </submittedName>
</protein>
<dbReference type="InterPro" id="IPR004827">
    <property type="entry name" value="bZIP"/>
</dbReference>
<keyword evidence="7" id="KW-0175">Coiled coil</keyword>
<keyword evidence="3" id="KW-0805">Transcription regulation</keyword>
<dbReference type="GO" id="GO:0005634">
    <property type="term" value="C:nucleus"/>
    <property type="evidence" value="ECO:0007669"/>
    <property type="project" value="UniProtKB-SubCell"/>
</dbReference>
<evidence type="ECO:0000256" key="1">
    <source>
        <dbReference type="ARBA" id="ARBA00004123"/>
    </source>
</evidence>
<dbReference type="InterPro" id="IPR044827">
    <property type="entry name" value="GBF-like"/>
</dbReference>
<evidence type="ECO:0000256" key="7">
    <source>
        <dbReference type="SAM" id="Coils"/>
    </source>
</evidence>
<evidence type="ECO:0000256" key="4">
    <source>
        <dbReference type="ARBA" id="ARBA00023125"/>
    </source>
</evidence>
<dbReference type="PANTHER" id="PTHR45967">
    <property type="entry name" value="G-BOX-BINDING FACTOR 3-RELATED"/>
    <property type="match status" value="1"/>
</dbReference>
<accession>A0A161YFW2</accession>
<comment type="similarity">
    <text evidence="2">Belongs to the bZIP family.</text>
</comment>
<feature type="coiled-coil region" evidence="7">
    <location>
        <begin position="75"/>
        <end position="132"/>
    </location>
</feature>
<dbReference type="GO" id="GO:0003700">
    <property type="term" value="F:DNA-binding transcription factor activity"/>
    <property type="evidence" value="ECO:0007669"/>
    <property type="project" value="InterPro"/>
</dbReference>
<feature type="compositionally biased region" description="Low complexity" evidence="8">
    <location>
        <begin position="159"/>
        <end position="172"/>
    </location>
</feature>
<name>A0A161YFW2_DAUCS</name>
<evidence type="ECO:0000256" key="6">
    <source>
        <dbReference type="ARBA" id="ARBA00023242"/>
    </source>
</evidence>
<evidence type="ECO:0000313" key="10">
    <source>
        <dbReference type="Proteomes" id="UP000077755"/>
    </source>
</evidence>
<dbReference type="Proteomes" id="UP000077755">
    <property type="component" value="Chromosome 6"/>
</dbReference>
<evidence type="ECO:0000313" key="9">
    <source>
        <dbReference type="EMBL" id="WOH06160.1"/>
    </source>
</evidence>
<reference evidence="9" key="1">
    <citation type="journal article" date="2016" name="Nat. Genet.">
        <title>A high-quality carrot genome assembly provides new insights into carotenoid accumulation and asterid genome evolution.</title>
        <authorList>
            <person name="Iorizzo M."/>
            <person name="Ellison S."/>
            <person name="Senalik D."/>
            <person name="Zeng P."/>
            <person name="Satapoomin P."/>
            <person name="Huang J."/>
            <person name="Bowman M."/>
            <person name="Iovene M."/>
            <person name="Sanseverino W."/>
            <person name="Cavagnaro P."/>
            <person name="Yildiz M."/>
            <person name="Macko-Podgorni A."/>
            <person name="Moranska E."/>
            <person name="Grzebelus E."/>
            <person name="Grzebelus D."/>
            <person name="Ashrafi H."/>
            <person name="Zheng Z."/>
            <person name="Cheng S."/>
            <person name="Spooner D."/>
            <person name="Van Deynze A."/>
            <person name="Simon P."/>
        </authorList>
    </citation>
    <scope>NUCLEOTIDE SEQUENCE</scope>
    <source>
        <tissue evidence="9">Leaf</tissue>
    </source>
</reference>
<dbReference type="GO" id="GO:0043565">
    <property type="term" value="F:sequence-specific DNA binding"/>
    <property type="evidence" value="ECO:0007669"/>
    <property type="project" value="InterPro"/>
</dbReference>